<dbReference type="EMBL" id="PGCJ01000025">
    <property type="protein sequence ID" value="PLW56059.1"/>
    <property type="molecule type" value="Genomic_DNA"/>
</dbReference>
<evidence type="ECO:0000313" key="4">
    <source>
        <dbReference type="Proteomes" id="UP000235388"/>
    </source>
</evidence>
<dbReference type="Proteomes" id="UP000235388">
    <property type="component" value="Unassembled WGS sequence"/>
</dbReference>
<accession>A0A2N5SSB6</accession>
<evidence type="ECO:0000313" key="2">
    <source>
        <dbReference type="EMBL" id="PLW16124.1"/>
    </source>
</evidence>
<organism evidence="2 4">
    <name type="scientific">Puccinia coronata f. sp. avenae</name>
    <dbReference type="NCBI Taxonomy" id="200324"/>
    <lineage>
        <taxon>Eukaryota</taxon>
        <taxon>Fungi</taxon>
        <taxon>Dikarya</taxon>
        <taxon>Basidiomycota</taxon>
        <taxon>Pucciniomycotina</taxon>
        <taxon>Pucciniomycetes</taxon>
        <taxon>Pucciniales</taxon>
        <taxon>Pucciniaceae</taxon>
        <taxon>Puccinia</taxon>
    </lineage>
</organism>
<gene>
    <name evidence="3" type="ORF">PCANC_03940</name>
    <name evidence="2" type="ORF">PCANC_17180</name>
</gene>
<proteinExistence type="predicted"/>
<evidence type="ECO:0000313" key="3">
    <source>
        <dbReference type="EMBL" id="PLW56059.1"/>
    </source>
</evidence>
<keyword evidence="4" id="KW-1185">Reference proteome</keyword>
<sequence length="138" mass="14625">MPNFRFLGFNAGLLMRPQERSKQESLLLDSGGSPSRKIASLSEAPTSLAAGWLEVSACSTPRPPASSTPITIGSNSRHSTLGTSGAESESERDFPAAHSEDWSNPINGCDPARSNKATRPASGRFHDTLKSLQPSTIS</sequence>
<protein>
    <submittedName>
        <fullName evidence="2">Uncharacterized protein</fullName>
    </submittedName>
</protein>
<name>A0A2N5SSB6_9BASI</name>
<feature type="region of interest" description="Disordered" evidence="1">
    <location>
        <begin position="58"/>
        <end position="138"/>
    </location>
</feature>
<evidence type="ECO:0000256" key="1">
    <source>
        <dbReference type="SAM" id="MobiDB-lite"/>
    </source>
</evidence>
<dbReference type="EMBL" id="PGCJ01000878">
    <property type="protein sequence ID" value="PLW16124.1"/>
    <property type="molecule type" value="Genomic_DNA"/>
</dbReference>
<feature type="compositionally biased region" description="Polar residues" evidence="1">
    <location>
        <begin position="67"/>
        <end position="87"/>
    </location>
</feature>
<feature type="compositionally biased region" description="Basic and acidic residues" evidence="1">
    <location>
        <begin position="89"/>
        <end position="101"/>
    </location>
</feature>
<reference evidence="2 4" key="1">
    <citation type="submission" date="2017-11" db="EMBL/GenBank/DDBJ databases">
        <title>De novo assembly and phasing of dikaryotic genomes from two isolates of Puccinia coronata f. sp. avenae, the causal agent of oat crown rust.</title>
        <authorList>
            <person name="Miller M.E."/>
            <person name="Zhang Y."/>
            <person name="Omidvar V."/>
            <person name="Sperschneider J."/>
            <person name="Schwessinger B."/>
            <person name="Raley C."/>
            <person name="Palmer J.M."/>
            <person name="Garnica D."/>
            <person name="Upadhyaya N."/>
            <person name="Rathjen J."/>
            <person name="Taylor J.M."/>
            <person name="Park R.F."/>
            <person name="Dodds P.N."/>
            <person name="Hirsch C.D."/>
            <person name="Kianian S.F."/>
            <person name="Figueroa M."/>
        </authorList>
    </citation>
    <scope>NUCLEOTIDE SEQUENCE [LARGE SCALE GENOMIC DNA]</scope>
    <source>
        <strain evidence="2">12NC29</strain>
    </source>
</reference>
<comment type="caution">
    <text evidence="2">The sequence shown here is derived from an EMBL/GenBank/DDBJ whole genome shotgun (WGS) entry which is preliminary data.</text>
</comment>
<dbReference type="AlphaFoldDB" id="A0A2N5SSB6"/>
<feature type="region of interest" description="Disordered" evidence="1">
    <location>
        <begin position="18"/>
        <end position="41"/>
    </location>
</feature>